<dbReference type="OrthoDB" id="73612at2759"/>
<feature type="region of interest" description="Disordered" evidence="5">
    <location>
        <begin position="884"/>
        <end position="984"/>
    </location>
</feature>
<feature type="compositionally biased region" description="Low complexity" evidence="5">
    <location>
        <begin position="934"/>
        <end position="956"/>
    </location>
</feature>
<evidence type="ECO:0000313" key="7">
    <source>
        <dbReference type="EMBL" id="CEM33870.1"/>
    </source>
</evidence>
<feature type="transmembrane region" description="Helical" evidence="6">
    <location>
        <begin position="26"/>
        <end position="47"/>
    </location>
</feature>
<protein>
    <submittedName>
        <fullName evidence="7">Uncharacterized protein</fullName>
    </submittedName>
</protein>
<evidence type="ECO:0000256" key="6">
    <source>
        <dbReference type="SAM" id="Phobius"/>
    </source>
</evidence>
<evidence type="ECO:0000256" key="4">
    <source>
        <dbReference type="ARBA" id="ARBA00023136"/>
    </source>
</evidence>
<dbReference type="GO" id="GO:0005794">
    <property type="term" value="C:Golgi apparatus"/>
    <property type="evidence" value="ECO:0007669"/>
    <property type="project" value="TreeGrafter"/>
</dbReference>
<evidence type="ECO:0000256" key="2">
    <source>
        <dbReference type="ARBA" id="ARBA00022692"/>
    </source>
</evidence>
<evidence type="ECO:0000256" key="5">
    <source>
        <dbReference type="SAM" id="MobiDB-lite"/>
    </source>
</evidence>
<keyword evidence="3 6" id="KW-1133">Transmembrane helix</keyword>
<comment type="subcellular location">
    <subcellularLocation>
        <location evidence="1">Membrane</location>
        <topology evidence="1">Multi-pass membrane protein</topology>
    </subcellularLocation>
</comment>
<proteinExistence type="predicted"/>
<evidence type="ECO:0000256" key="3">
    <source>
        <dbReference type="ARBA" id="ARBA00022989"/>
    </source>
</evidence>
<accession>A0A0G4GTN6</accession>
<dbReference type="STRING" id="1169540.A0A0G4GTN6"/>
<dbReference type="InterPro" id="IPR013861">
    <property type="entry name" value="TMEM115/Pdh1/Rbl19"/>
</dbReference>
<dbReference type="GO" id="GO:0006890">
    <property type="term" value="P:retrograde vesicle-mediated transport, Golgi to endoplasmic reticulum"/>
    <property type="evidence" value="ECO:0007669"/>
    <property type="project" value="InterPro"/>
</dbReference>
<dbReference type="AlphaFoldDB" id="A0A0G4GTN6"/>
<dbReference type="InterPro" id="IPR035952">
    <property type="entry name" value="Rhomboid-like_sf"/>
</dbReference>
<organism evidence="7 8">
    <name type="scientific">Vitrella brassicaformis (strain CCMP3155)</name>
    <dbReference type="NCBI Taxonomy" id="1169540"/>
    <lineage>
        <taxon>Eukaryota</taxon>
        <taxon>Sar</taxon>
        <taxon>Alveolata</taxon>
        <taxon>Colpodellida</taxon>
        <taxon>Vitrellaceae</taxon>
        <taxon>Vitrella</taxon>
    </lineage>
</organism>
<dbReference type="InParanoid" id="A0A0G4GTN6"/>
<dbReference type="PANTHER" id="PTHR13377:SF3">
    <property type="entry name" value="TRANSMEMBRANE PROTEIN 115"/>
    <property type="match status" value="1"/>
</dbReference>
<feature type="transmembrane region" description="Helical" evidence="6">
    <location>
        <begin position="187"/>
        <end position="220"/>
    </location>
</feature>
<keyword evidence="2 6" id="KW-0812">Transmembrane</keyword>
<reference evidence="7 8" key="1">
    <citation type="submission" date="2014-11" db="EMBL/GenBank/DDBJ databases">
        <authorList>
            <person name="Zhu J."/>
            <person name="Qi W."/>
            <person name="Song R."/>
        </authorList>
    </citation>
    <scope>NUCLEOTIDE SEQUENCE [LARGE SCALE GENOMIC DNA]</scope>
</reference>
<evidence type="ECO:0000256" key="1">
    <source>
        <dbReference type="ARBA" id="ARBA00004141"/>
    </source>
</evidence>
<feature type="transmembrane region" description="Helical" evidence="6">
    <location>
        <begin position="357"/>
        <end position="376"/>
    </location>
</feature>
<dbReference type="SUPFAM" id="SSF144091">
    <property type="entry name" value="Rhomboid-like"/>
    <property type="match status" value="1"/>
</dbReference>
<name>A0A0G4GTN6_VITBC</name>
<keyword evidence="8" id="KW-1185">Reference proteome</keyword>
<dbReference type="EMBL" id="CDMY01000798">
    <property type="protein sequence ID" value="CEM33870.1"/>
    <property type="molecule type" value="Genomic_DNA"/>
</dbReference>
<dbReference type="SMART" id="SM01160">
    <property type="entry name" value="DUF1751"/>
    <property type="match status" value="1"/>
</dbReference>
<dbReference type="Pfam" id="PF08551">
    <property type="entry name" value="DUF1751"/>
    <property type="match status" value="1"/>
</dbReference>
<keyword evidence="4 6" id="KW-0472">Membrane</keyword>
<dbReference type="GO" id="GO:0016020">
    <property type="term" value="C:membrane"/>
    <property type="evidence" value="ECO:0007669"/>
    <property type="project" value="UniProtKB-SubCell"/>
</dbReference>
<evidence type="ECO:0000313" key="8">
    <source>
        <dbReference type="Proteomes" id="UP000041254"/>
    </source>
</evidence>
<dbReference type="PANTHER" id="PTHR13377">
    <property type="entry name" value="PLACENTAL PROTEIN 6"/>
    <property type="match status" value="1"/>
</dbReference>
<feature type="compositionally biased region" description="Basic and acidic residues" evidence="5">
    <location>
        <begin position="897"/>
        <end position="909"/>
    </location>
</feature>
<feature type="transmembrane region" description="Helical" evidence="6">
    <location>
        <begin position="59"/>
        <end position="81"/>
    </location>
</feature>
<gene>
    <name evidence="7" type="ORF">Vbra_18674</name>
</gene>
<feature type="transmembrane region" description="Helical" evidence="6">
    <location>
        <begin position="111"/>
        <end position="131"/>
    </location>
</feature>
<dbReference type="Proteomes" id="UP000041254">
    <property type="component" value="Unassembled WGS sequence"/>
</dbReference>
<dbReference type="VEuPathDB" id="CryptoDB:Vbra_18674"/>
<sequence>MLQSADSSTSLSGLPIAIPLDRRRPCCIVIASCIVVFSLLHSISTNFSNLFALIPSRTIYGATVGTLTVPFVWNIVTFNLFETHPLKALITGPAFFLLGRPMEEHWGSREFMRFLAFSGVINGVAVFIYKVFHWYATLSETDFFQPLCSACGLLAALTVGIKQAMPMDEVRAFGQAIPHLKGRTLPFIYLTIGCIGLLLGFVTGVEFVLCSVGIFNGWLFLRHYLYFELTQAYGDHSVDFELATLFPQPLRPAVAFVASLVHQAFQACGLFKTRRDNVPPKSYYLNAPRVTLTPEQATVDRWRNKGKQFLDKYISGGQGLPARYKYPQRTAAMAEEDLERDVSPQVSPTSRVHKVQLVALVPLLLCAGTSAAAASAKALRRHGSFLSHTVSTNATAFEHQRAGGKAMRVRTYTKKRYGPLRIHSRSGDMLGALLRVNEHYGNDQNIGRYRSASKTLRLVDRYLRGLTRNNGPLSGDQFCFEVHPHHSIKGGDQIGFPKKDCYYYNALGSDGERHGTMACYHPDTLQFRHSINRGCSIRRMNAKESLLTDKAAKAALGRRYRRKSSQTWEEQMHELPGIFSPKYEDEMFNLYMDDFDIVSKVVGAEGDQQEEYLKCQLYVVIDFPELGITKEELGFFVSHFMQFSIHSNALCPDGLHNFSSLPVKEPPAPFIPPPADPDSIGSGPLFIDPLFGDAQSLIEGAIDEKAFALDAYKAQVEQLLQPVNAVEDLLREQQDKDGPLGILAGDNYCVDVLPGLPWDDRVFIKKDHCYRTPNEFILCNAMDGEDRGQISCKIRHENEEPFSGHIKDVKAHYGSLHYPQHMINDDKFGLRFDVFIDRHGQIPSWFIPTCRYHLHLKLYHKSFKGTGRVDLQWVGHSDYLCPSTPQSPPDFASMEYHTSEEETQPKEEPNPLLKANDVLNQIDAEDGPKPPPSAGESAAAEAPAAPETQPIAPAPEVSEPQPIEELPKKEELTGGEAIEAGTEA</sequence>